<evidence type="ECO:0000313" key="1">
    <source>
        <dbReference type="EMBL" id="VWO98199.1"/>
    </source>
</evidence>
<dbReference type="AlphaFoldDB" id="A0A5K1JZ24"/>
<organism evidence="1">
    <name type="scientific">Ganoderma boninense</name>
    <dbReference type="NCBI Taxonomy" id="34458"/>
    <lineage>
        <taxon>Eukaryota</taxon>
        <taxon>Fungi</taxon>
        <taxon>Dikarya</taxon>
        <taxon>Basidiomycota</taxon>
        <taxon>Agaricomycotina</taxon>
        <taxon>Agaricomycetes</taxon>
        <taxon>Polyporales</taxon>
        <taxon>Polyporaceae</taxon>
        <taxon>Ganoderma</taxon>
    </lineage>
</organism>
<dbReference type="EMBL" id="LR726793">
    <property type="protein sequence ID" value="VWO98199.1"/>
    <property type="molecule type" value="Genomic_DNA"/>
</dbReference>
<reference evidence="1" key="1">
    <citation type="submission" date="2019-10" db="EMBL/GenBank/DDBJ databases">
        <authorList>
            <person name="Nor Muhammad N."/>
        </authorList>
    </citation>
    <scope>NUCLEOTIDE SEQUENCE</scope>
</reference>
<gene>
    <name evidence="1" type="primary">A0A0S1LL44</name>
</gene>
<proteinExistence type="predicted"/>
<sequence length="125" mass="13741">MSDATRKAALQFLKGAADSAKAKAAFFLPQHNEAVLTWEFSDVELTVTKESYSQAVPTNITYKLDLGSLMPKKTKQSSDDSEPEPLVVYVLYPKEEDDAANKAAYKGCLDDLIANKDAYTSQRTA</sequence>
<name>A0A5K1JZ24_9APHY</name>
<accession>A0A5K1JZ24</accession>
<protein>
    <submittedName>
        <fullName evidence="1">Chitin synthase A</fullName>
    </submittedName>
</protein>